<keyword evidence="4" id="KW-0547">Nucleotide-binding</keyword>
<dbReference type="SUPFAM" id="SSF52374">
    <property type="entry name" value="Nucleotidylyl transferase"/>
    <property type="match status" value="1"/>
</dbReference>
<dbReference type="InterPro" id="IPR002300">
    <property type="entry name" value="aa-tRNA-synth_Ia"/>
</dbReference>
<keyword evidence="3 9" id="KW-0436">Ligase</keyword>
<dbReference type="InterPro" id="IPR001412">
    <property type="entry name" value="aa-tRNA-synth_I_CS"/>
</dbReference>
<dbReference type="InterPro" id="IPR014729">
    <property type="entry name" value="Rossmann-like_a/b/a_fold"/>
</dbReference>
<keyword evidence="7" id="KW-0030">Aminoacyl-tRNA synthetase</keyword>
<reference evidence="9" key="1">
    <citation type="submission" date="2015-12" db="EMBL/GenBank/DDBJ databases">
        <title>Update maize B73 reference genome by single molecule sequencing technologies.</title>
        <authorList>
            <consortium name="Maize Genome Sequencing Project"/>
            <person name="Ware D."/>
        </authorList>
    </citation>
    <scope>NUCLEOTIDE SEQUENCE</scope>
    <source>
        <tissue evidence="9">Seedling</tissue>
    </source>
</reference>
<keyword evidence="5" id="KW-0067">ATP-binding</keyword>
<evidence type="ECO:0000256" key="7">
    <source>
        <dbReference type="ARBA" id="ARBA00023146"/>
    </source>
</evidence>
<dbReference type="PANTHER" id="PTHR43740:SF2">
    <property type="entry name" value="LEUCINE--TRNA LIGASE, MITOCHONDRIAL"/>
    <property type="match status" value="1"/>
</dbReference>
<dbReference type="PROSITE" id="PS00178">
    <property type="entry name" value="AA_TRNA_LIGASE_I"/>
    <property type="match status" value="1"/>
</dbReference>
<dbReference type="FunFam" id="3.40.50.620:FF:000060">
    <property type="entry name" value="Leucine--tRNA ligase"/>
    <property type="match status" value="1"/>
</dbReference>
<dbReference type="EC" id="6.1.1.4" evidence="2"/>
<protein>
    <recommendedName>
        <fullName evidence="2">leucine--tRNA ligase</fullName>
        <ecNumber evidence="2">6.1.1.4</ecNumber>
    </recommendedName>
</protein>
<evidence type="ECO:0000256" key="1">
    <source>
        <dbReference type="ARBA" id="ARBA00005594"/>
    </source>
</evidence>
<feature type="domain" description="Aminoacyl-tRNA synthetase class Ia" evidence="8">
    <location>
        <begin position="76"/>
        <end position="220"/>
    </location>
</feature>
<name>A0A1D6FD94_MAIZE</name>
<sequence>MALALQWPLQFPLQLQARPPAVTAGHHRRRHRVLAVCRSPPLPARCCASAAAAADTGKAQTAARRAYPFDEIEPRWQRHWEEHRTFRTLDIGEGLDTSKPKCYILDMFPYPSGAGLHVGHPLGYTATDILSRFKRMKGFNVLHPMGWDAFGLPAEQYAIQTGTHPKITTERNIERFRTQLKSLGFSYDWDREISTTEPGYYKWTQWIFLQLLKRGLAYQAGIDILQSG</sequence>
<gene>
    <name evidence="9" type="ORF">ZEAMMB73_Zm00001d008497</name>
</gene>
<dbReference type="GO" id="GO:0004823">
    <property type="term" value="F:leucine-tRNA ligase activity"/>
    <property type="evidence" value="ECO:0007669"/>
    <property type="project" value="UniProtKB-EC"/>
</dbReference>
<organism evidence="9">
    <name type="scientific">Zea mays</name>
    <name type="common">Maize</name>
    <dbReference type="NCBI Taxonomy" id="4577"/>
    <lineage>
        <taxon>Eukaryota</taxon>
        <taxon>Viridiplantae</taxon>
        <taxon>Streptophyta</taxon>
        <taxon>Embryophyta</taxon>
        <taxon>Tracheophyta</taxon>
        <taxon>Spermatophyta</taxon>
        <taxon>Magnoliopsida</taxon>
        <taxon>Liliopsida</taxon>
        <taxon>Poales</taxon>
        <taxon>Poaceae</taxon>
        <taxon>PACMAD clade</taxon>
        <taxon>Panicoideae</taxon>
        <taxon>Andropogonodae</taxon>
        <taxon>Andropogoneae</taxon>
        <taxon>Tripsacinae</taxon>
        <taxon>Zea</taxon>
    </lineage>
</organism>
<dbReference type="ExpressionAtlas" id="A0A1D6FD94">
    <property type="expression patterns" value="baseline and differential"/>
</dbReference>
<evidence type="ECO:0000313" key="9">
    <source>
        <dbReference type="EMBL" id="AQK89996.1"/>
    </source>
</evidence>
<dbReference type="PANTHER" id="PTHR43740">
    <property type="entry name" value="LEUCYL-TRNA SYNTHETASE"/>
    <property type="match status" value="1"/>
</dbReference>
<dbReference type="eggNOG" id="KOG0435">
    <property type="taxonomic scope" value="Eukaryota"/>
</dbReference>
<evidence type="ECO:0000256" key="4">
    <source>
        <dbReference type="ARBA" id="ARBA00022741"/>
    </source>
</evidence>
<dbReference type="GO" id="GO:0009791">
    <property type="term" value="P:post-embryonic development"/>
    <property type="evidence" value="ECO:0007669"/>
    <property type="project" value="UniProtKB-ARBA"/>
</dbReference>
<evidence type="ECO:0000256" key="5">
    <source>
        <dbReference type="ARBA" id="ARBA00022840"/>
    </source>
</evidence>
<proteinExistence type="inferred from homology"/>
<dbReference type="FunFam" id="1.10.730.10:FF:000012">
    <property type="entry name" value="Leucine--tRNA ligase"/>
    <property type="match status" value="1"/>
</dbReference>
<dbReference type="EMBL" id="CM000784">
    <property type="protein sequence ID" value="AQK89996.1"/>
    <property type="molecule type" value="Genomic_DNA"/>
</dbReference>
<dbReference type="GO" id="GO:0048608">
    <property type="term" value="P:reproductive structure development"/>
    <property type="evidence" value="ECO:0007669"/>
    <property type="project" value="UniProtKB-ARBA"/>
</dbReference>
<evidence type="ECO:0000256" key="3">
    <source>
        <dbReference type="ARBA" id="ARBA00022598"/>
    </source>
</evidence>
<evidence type="ECO:0000256" key="2">
    <source>
        <dbReference type="ARBA" id="ARBA00013164"/>
    </source>
</evidence>
<keyword evidence="6" id="KW-0648">Protein biosynthesis</keyword>
<comment type="similarity">
    <text evidence="1">Belongs to the class-I aminoacyl-tRNA synthetase family.</text>
</comment>
<evidence type="ECO:0000256" key="6">
    <source>
        <dbReference type="ARBA" id="ARBA00022917"/>
    </source>
</evidence>
<evidence type="ECO:0000259" key="8">
    <source>
        <dbReference type="Pfam" id="PF00133"/>
    </source>
</evidence>
<dbReference type="Gene3D" id="3.40.50.620">
    <property type="entry name" value="HUPs"/>
    <property type="match status" value="1"/>
</dbReference>
<dbReference type="AlphaFoldDB" id="A0A1D6FD94"/>
<dbReference type="Pfam" id="PF00133">
    <property type="entry name" value="tRNA-synt_1"/>
    <property type="match status" value="1"/>
</dbReference>
<dbReference type="InterPro" id="IPR002302">
    <property type="entry name" value="Leu-tRNA-ligase"/>
</dbReference>
<dbReference type="GO" id="GO:0006429">
    <property type="term" value="P:leucyl-tRNA aminoacylation"/>
    <property type="evidence" value="ECO:0007669"/>
    <property type="project" value="InterPro"/>
</dbReference>
<dbReference type="GO" id="GO:0005524">
    <property type="term" value="F:ATP binding"/>
    <property type="evidence" value="ECO:0007669"/>
    <property type="project" value="UniProtKB-KW"/>
</dbReference>
<accession>A0A1D6FD94</accession>
<dbReference type="PaxDb" id="4577-GRMZM5G858471_P01"/>